<dbReference type="AlphaFoldDB" id="A0A835LM25"/>
<dbReference type="EMBL" id="JADFTS010000006">
    <property type="protein sequence ID" value="KAF9599950.1"/>
    <property type="molecule type" value="Genomic_DNA"/>
</dbReference>
<proteinExistence type="predicted"/>
<keyword evidence="2" id="KW-1185">Reference proteome</keyword>
<evidence type="ECO:0000313" key="1">
    <source>
        <dbReference type="EMBL" id="KAF9599950.1"/>
    </source>
</evidence>
<organism evidence="1 2">
    <name type="scientific">Coptis chinensis</name>
    <dbReference type="NCBI Taxonomy" id="261450"/>
    <lineage>
        <taxon>Eukaryota</taxon>
        <taxon>Viridiplantae</taxon>
        <taxon>Streptophyta</taxon>
        <taxon>Embryophyta</taxon>
        <taxon>Tracheophyta</taxon>
        <taxon>Spermatophyta</taxon>
        <taxon>Magnoliopsida</taxon>
        <taxon>Ranunculales</taxon>
        <taxon>Ranunculaceae</taxon>
        <taxon>Coptidoideae</taxon>
        <taxon>Coptis</taxon>
    </lineage>
</organism>
<name>A0A835LM25_9MAGN</name>
<comment type="caution">
    <text evidence="1">The sequence shown here is derived from an EMBL/GenBank/DDBJ whole genome shotgun (WGS) entry which is preliminary data.</text>
</comment>
<evidence type="ECO:0000313" key="2">
    <source>
        <dbReference type="Proteomes" id="UP000631114"/>
    </source>
</evidence>
<sequence length="193" mass="21033">NDYLALSSHASNNAEGYCTAKSGSGLYKQGVDLSYIPTALPLPIVAAAYEEHSQSDRCGRSSGNNFSQKSKLRPLAFAEILLTSGDHRYVTHNITLCLVCPHGNATQEIKACLDTPSRARAGCHSRHCVMLMACLGAPTKVIPPTYFGSSIKTHDKSDTICVITMCLWRTYVATPLKTSKRAFSTFRSAEDRQ</sequence>
<accession>A0A835LM25</accession>
<gene>
    <name evidence="1" type="ORF">IFM89_001985</name>
</gene>
<protein>
    <submittedName>
        <fullName evidence="1">Uncharacterized protein</fullName>
    </submittedName>
</protein>
<dbReference type="Proteomes" id="UP000631114">
    <property type="component" value="Unassembled WGS sequence"/>
</dbReference>
<reference evidence="1 2" key="1">
    <citation type="submission" date="2020-10" db="EMBL/GenBank/DDBJ databases">
        <title>The Coptis chinensis genome and diversification of protoberbering-type alkaloids.</title>
        <authorList>
            <person name="Wang B."/>
            <person name="Shu S."/>
            <person name="Song C."/>
            <person name="Liu Y."/>
        </authorList>
    </citation>
    <scope>NUCLEOTIDE SEQUENCE [LARGE SCALE GENOMIC DNA]</scope>
    <source>
        <strain evidence="1">HL-2020</strain>
        <tissue evidence="1">Leaf</tissue>
    </source>
</reference>
<feature type="non-terminal residue" evidence="1">
    <location>
        <position position="193"/>
    </location>
</feature>